<name>A0A2G5CT83_AQUCA</name>
<sequence length="124" mass="14437">MSLDKKTRKANTMVFCPGNSPGDWFGYFKPEDIALVLLHGKINNCPVRSDLEVPLQLRRRNRKHEAIKRSAAERRCPYCGMLECGDPAANDIDRWANCQRRLEQETQAQEQRKSSDRERITEFK</sequence>
<dbReference type="EMBL" id="KZ305054">
    <property type="protein sequence ID" value="PIA34495.1"/>
    <property type="molecule type" value="Genomic_DNA"/>
</dbReference>
<evidence type="ECO:0000313" key="3">
    <source>
        <dbReference type="Proteomes" id="UP000230069"/>
    </source>
</evidence>
<dbReference type="Proteomes" id="UP000230069">
    <property type="component" value="Unassembled WGS sequence"/>
</dbReference>
<evidence type="ECO:0000256" key="1">
    <source>
        <dbReference type="SAM" id="MobiDB-lite"/>
    </source>
</evidence>
<evidence type="ECO:0000313" key="2">
    <source>
        <dbReference type="EMBL" id="PIA34495.1"/>
    </source>
</evidence>
<keyword evidence="3" id="KW-1185">Reference proteome</keyword>
<protein>
    <submittedName>
        <fullName evidence="2">Uncharacterized protein</fullName>
    </submittedName>
</protein>
<organism evidence="2 3">
    <name type="scientific">Aquilegia coerulea</name>
    <name type="common">Rocky mountain columbine</name>
    <dbReference type="NCBI Taxonomy" id="218851"/>
    <lineage>
        <taxon>Eukaryota</taxon>
        <taxon>Viridiplantae</taxon>
        <taxon>Streptophyta</taxon>
        <taxon>Embryophyta</taxon>
        <taxon>Tracheophyta</taxon>
        <taxon>Spermatophyta</taxon>
        <taxon>Magnoliopsida</taxon>
        <taxon>Ranunculales</taxon>
        <taxon>Ranunculaceae</taxon>
        <taxon>Thalictroideae</taxon>
        <taxon>Aquilegia</taxon>
    </lineage>
</organism>
<dbReference type="InParanoid" id="A0A2G5CT83"/>
<accession>A0A2G5CT83</accession>
<proteinExistence type="predicted"/>
<feature type="region of interest" description="Disordered" evidence="1">
    <location>
        <begin position="105"/>
        <end position="124"/>
    </location>
</feature>
<reference evidence="2 3" key="1">
    <citation type="submission" date="2017-09" db="EMBL/GenBank/DDBJ databases">
        <title>WGS assembly of Aquilegia coerulea Goldsmith.</title>
        <authorList>
            <person name="Hodges S."/>
            <person name="Kramer E."/>
            <person name="Nordborg M."/>
            <person name="Tomkins J."/>
            <person name="Borevitz J."/>
            <person name="Derieg N."/>
            <person name="Yan J."/>
            <person name="Mihaltcheva S."/>
            <person name="Hayes R.D."/>
            <person name="Rokhsar D."/>
        </authorList>
    </citation>
    <scope>NUCLEOTIDE SEQUENCE [LARGE SCALE GENOMIC DNA]</scope>
    <source>
        <strain evidence="3">cv. Goldsmith</strain>
    </source>
</reference>
<gene>
    <name evidence="2" type="ORF">AQUCO_03700043v1</name>
</gene>
<dbReference type="AlphaFoldDB" id="A0A2G5CT83"/>